<proteinExistence type="predicted"/>
<dbReference type="GeneID" id="80916517"/>
<organism evidence="1 2">
    <name type="scientific">Saccharomyces mikatae IFO 1815</name>
    <dbReference type="NCBI Taxonomy" id="226126"/>
    <lineage>
        <taxon>Eukaryota</taxon>
        <taxon>Fungi</taxon>
        <taxon>Dikarya</taxon>
        <taxon>Ascomycota</taxon>
        <taxon>Saccharomycotina</taxon>
        <taxon>Saccharomycetes</taxon>
        <taxon>Saccharomycetales</taxon>
        <taxon>Saccharomycetaceae</taxon>
        <taxon>Saccharomyces</taxon>
    </lineage>
</organism>
<sequence>MEKLGLKSTFPYEYGFDFKTTRLEILNSTKSETALLFSGLSRILARILKYSYNFLASFSLAIKVITESVATVGSREYANSLQIDATERDDEEDVWGSIVLLGVIFSSLIYSCSGKNTFMKRRGNSTEGDECSFKASKPLSIIINIIGNSPNNKGIFVEEKNYEKFMDLHLKESVFDICVPSVVDFSQTEKVFVPDDFGRLSLSSNENTTEALVQATQTLSDIKALTNSTLTNSARGDFLKETERSISKGKEVVKHSVGYNRSLLHYAKKCVHKRNEIMGGFPVQENADSVGKKIHNICESTLIMENRLSNEVFLALFEREPIFFISSLSIEEMRAYEEKQKLFDEMPHGDLGFYDENKIITRTYNLLKVDSQRNWSMKRNISVPSKKMVMNEKGAASTLLWYSTHL</sequence>
<dbReference type="RefSeq" id="XP_056080421.1">
    <property type="nucleotide sequence ID" value="XM_056223119.1"/>
</dbReference>
<name>A0AA35IUQ8_SACMI</name>
<keyword evidence="2" id="KW-1185">Reference proteome</keyword>
<dbReference type="AlphaFoldDB" id="A0AA35IUQ8"/>
<dbReference type="EMBL" id="OX365758">
    <property type="protein sequence ID" value="CAI4037304.1"/>
    <property type="molecule type" value="Genomic_DNA"/>
</dbReference>
<dbReference type="Proteomes" id="UP001161438">
    <property type="component" value="Chromosome 2"/>
</dbReference>
<evidence type="ECO:0000313" key="1">
    <source>
        <dbReference type="EMBL" id="CAI4037304.1"/>
    </source>
</evidence>
<evidence type="ECO:0000313" key="2">
    <source>
        <dbReference type="Proteomes" id="UP001161438"/>
    </source>
</evidence>
<accession>A0AA35IUQ8</accession>
<protein>
    <submittedName>
        <fullName evidence="1">Uncharacterized protein</fullName>
    </submittedName>
</protein>
<gene>
    <name evidence="1" type="primary">SMKI02G1740</name>
    <name evidence="1" type="ORF">SMKI_02G1740</name>
</gene>
<reference evidence="1" key="1">
    <citation type="submission" date="2022-10" db="EMBL/GenBank/DDBJ databases">
        <authorList>
            <person name="Byrne P K."/>
        </authorList>
    </citation>
    <scope>NUCLEOTIDE SEQUENCE</scope>
    <source>
        <strain evidence="1">IFO1815</strain>
    </source>
</reference>